<organism evidence="1">
    <name type="scientific">Cacopsylla melanoneura</name>
    <dbReference type="NCBI Taxonomy" id="428564"/>
    <lineage>
        <taxon>Eukaryota</taxon>
        <taxon>Metazoa</taxon>
        <taxon>Ecdysozoa</taxon>
        <taxon>Arthropoda</taxon>
        <taxon>Hexapoda</taxon>
        <taxon>Insecta</taxon>
        <taxon>Pterygota</taxon>
        <taxon>Neoptera</taxon>
        <taxon>Paraneoptera</taxon>
        <taxon>Hemiptera</taxon>
        <taxon>Sternorrhyncha</taxon>
        <taxon>Psylloidea</taxon>
        <taxon>Psyllidae</taxon>
        <taxon>Psyllinae</taxon>
        <taxon>Cacopsylla</taxon>
    </lineage>
</organism>
<dbReference type="EMBL" id="HBUF01175724">
    <property type="protein sequence ID" value="CAG6653967.1"/>
    <property type="molecule type" value="Transcribed_RNA"/>
</dbReference>
<accession>A0A8D8RT13</accession>
<evidence type="ECO:0000313" key="1">
    <source>
        <dbReference type="EMBL" id="CAG6653967.1"/>
    </source>
</evidence>
<reference evidence="1" key="1">
    <citation type="submission" date="2021-05" db="EMBL/GenBank/DDBJ databases">
        <authorList>
            <person name="Alioto T."/>
            <person name="Alioto T."/>
            <person name="Gomez Garrido J."/>
        </authorList>
    </citation>
    <scope>NUCLEOTIDE SEQUENCE</scope>
</reference>
<protein>
    <submittedName>
        <fullName evidence="1">Uncharacterized protein</fullName>
    </submittedName>
</protein>
<proteinExistence type="predicted"/>
<name>A0A8D8RT13_9HEMI</name>
<sequence>MGALMMRAQLQTVKQGINALKTIHWSMISTYYWMPTSKCLSGKLLFEHLQSHIIQKIINESRTLSKAKWVGNKAEKQITKDGIITLANLGHPPSKPAIF</sequence>
<dbReference type="AlphaFoldDB" id="A0A8D8RT13"/>